<evidence type="ECO:0000313" key="1">
    <source>
        <dbReference type="EMBL" id="KAK1457933.1"/>
    </source>
</evidence>
<sequence length="117" mass="13399">MRYHGLSLLSSLIYGQNSFFTLGYKSVITCVDRSASSFLLPQSCRPHARRALIPRISKHQTTNGQRPRISPRRPSLTRNLQYPPFLRVPTKVLVAVYLSTVQLELNRRNLAQSVARY</sequence>
<evidence type="ECO:0000313" key="2">
    <source>
        <dbReference type="Proteomes" id="UP001239213"/>
    </source>
</evidence>
<protein>
    <submittedName>
        <fullName evidence="1">Uncharacterized protein</fullName>
    </submittedName>
</protein>
<name>A0AAI9UGC7_9PEZI</name>
<gene>
    <name evidence="1" type="ORF">CCUS01_09582</name>
</gene>
<organism evidence="1 2">
    <name type="scientific">Colletotrichum cuscutae</name>
    <dbReference type="NCBI Taxonomy" id="1209917"/>
    <lineage>
        <taxon>Eukaryota</taxon>
        <taxon>Fungi</taxon>
        <taxon>Dikarya</taxon>
        <taxon>Ascomycota</taxon>
        <taxon>Pezizomycotina</taxon>
        <taxon>Sordariomycetes</taxon>
        <taxon>Hypocreomycetidae</taxon>
        <taxon>Glomerellales</taxon>
        <taxon>Glomerellaceae</taxon>
        <taxon>Colletotrichum</taxon>
        <taxon>Colletotrichum acutatum species complex</taxon>
    </lineage>
</organism>
<comment type="caution">
    <text evidence="1">The sequence shown here is derived from an EMBL/GenBank/DDBJ whole genome shotgun (WGS) entry which is preliminary data.</text>
</comment>
<accession>A0AAI9UGC7</accession>
<proteinExistence type="predicted"/>
<dbReference type="AlphaFoldDB" id="A0AAI9UGC7"/>
<reference evidence="1" key="1">
    <citation type="submission" date="2016-11" db="EMBL/GenBank/DDBJ databases">
        <title>The genome sequence of Colletotrichum cuscutae.</title>
        <authorList>
            <person name="Baroncelli R."/>
        </authorList>
    </citation>
    <scope>NUCLEOTIDE SEQUENCE</scope>
    <source>
        <strain evidence="1">IMI 304802</strain>
    </source>
</reference>
<keyword evidence="2" id="KW-1185">Reference proteome</keyword>
<dbReference type="EMBL" id="MPDP01000280">
    <property type="protein sequence ID" value="KAK1457933.1"/>
    <property type="molecule type" value="Genomic_DNA"/>
</dbReference>
<dbReference type="Proteomes" id="UP001239213">
    <property type="component" value="Unassembled WGS sequence"/>
</dbReference>